<keyword evidence="1" id="KW-0732">Signal</keyword>
<dbReference type="Proteomes" id="UP001371456">
    <property type="component" value="Unassembled WGS sequence"/>
</dbReference>
<protein>
    <submittedName>
        <fullName evidence="2">Uncharacterized protein</fullName>
    </submittedName>
</protein>
<dbReference type="AlphaFoldDB" id="A0AAN8U0A6"/>
<dbReference type="EMBL" id="JBANQN010000003">
    <property type="protein sequence ID" value="KAK6796069.1"/>
    <property type="molecule type" value="Genomic_DNA"/>
</dbReference>
<accession>A0AAN8U0A6</accession>
<gene>
    <name evidence="2" type="ORF">RDI58_009524</name>
</gene>
<reference evidence="2 3" key="1">
    <citation type="submission" date="2024-02" db="EMBL/GenBank/DDBJ databases">
        <title>de novo genome assembly of Solanum bulbocastanum strain 11H21.</title>
        <authorList>
            <person name="Hosaka A.J."/>
        </authorList>
    </citation>
    <scope>NUCLEOTIDE SEQUENCE [LARGE SCALE GENOMIC DNA]</scope>
    <source>
        <tissue evidence="2">Young leaves</tissue>
    </source>
</reference>
<keyword evidence="3" id="KW-1185">Reference proteome</keyword>
<dbReference type="PANTHER" id="PTHR45966:SF39">
    <property type="entry name" value="GDSL ESTERASE_LIPASE 5-LIKE"/>
    <property type="match status" value="1"/>
</dbReference>
<sequence length="99" mass="11231">MVIGNLTTVVQEIYKNGGRRFGFLNLGDLGCLPGLRMLNPPTKNGCLEEASNLAKLHNVELHNLLLGMQKELKGFSYSLYDFNRSLRQRMNHPSRYGIH</sequence>
<proteinExistence type="predicted"/>
<evidence type="ECO:0000313" key="3">
    <source>
        <dbReference type="Proteomes" id="UP001371456"/>
    </source>
</evidence>
<organism evidence="2 3">
    <name type="scientific">Solanum bulbocastanum</name>
    <name type="common">Wild potato</name>
    <dbReference type="NCBI Taxonomy" id="147425"/>
    <lineage>
        <taxon>Eukaryota</taxon>
        <taxon>Viridiplantae</taxon>
        <taxon>Streptophyta</taxon>
        <taxon>Embryophyta</taxon>
        <taxon>Tracheophyta</taxon>
        <taxon>Spermatophyta</taxon>
        <taxon>Magnoliopsida</taxon>
        <taxon>eudicotyledons</taxon>
        <taxon>Gunneridae</taxon>
        <taxon>Pentapetalae</taxon>
        <taxon>asterids</taxon>
        <taxon>lamiids</taxon>
        <taxon>Solanales</taxon>
        <taxon>Solanaceae</taxon>
        <taxon>Solanoideae</taxon>
        <taxon>Solaneae</taxon>
        <taxon>Solanum</taxon>
    </lineage>
</organism>
<evidence type="ECO:0000313" key="2">
    <source>
        <dbReference type="EMBL" id="KAK6796069.1"/>
    </source>
</evidence>
<dbReference type="PANTHER" id="PTHR45966">
    <property type="entry name" value="GDSL-LIKE LIPASE/ACYLHYDROLASE"/>
    <property type="match status" value="1"/>
</dbReference>
<dbReference type="InterPro" id="IPR036514">
    <property type="entry name" value="SGNH_hydro_sf"/>
</dbReference>
<dbReference type="Gene3D" id="3.40.50.1110">
    <property type="entry name" value="SGNH hydrolase"/>
    <property type="match status" value="1"/>
</dbReference>
<dbReference type="InterPro" id="IPR044552">
    <property type="entry name" value="GLIP1-5/GLL25"/>
</dbReference>
<name>A0AAN8U0A6_SOLBU</name>
<dbReference type="GO" id="GO:0016298">
    <property type="term" value="F:lipase activity"/>
    <property type="evidence" value="ECO:0007669"/>
    <property type="project" value="TreeGrafter"/>
</dbReference>
<evidence type="ECO:0000256" key="1">
    <source>
        <dbReference type="ARBA" id="ARBA00022729"/>
    </source>
</evidence>
<comment type="caution">
    <text evidence="2">The sequence shown here is derived from an EMBL/GenBank/DDBJ whole genome shotgun (WGS) entry which is preliminary data.</text>
</comment>